<evidence type="ECO:0000259" key="1">
    <source>
        <dbReference type="PROSITE" id="PS50146"/>
    </source>
</evidence>
<feature type="domain" description="DAGKc" evidence="1">
    <location>
        <begin position="1"/>
        <end position="76"/>
    </location>
</feature>
<name>A0A5B7DBM1_PORTR</name>
<dbReference type="PANTHER" id="PTHR12358:SF26">
    <property type="entry name" value="CERAMIDE KINASE-LIKE PROTEIN"/>
    <property type="match status" value="1"/>
</dbReference>
<sequence length="97" mass="10292">MSLCKNTEHRAHAQELVEDEANLEGMDGVVAVGGDGLVNEVVMGLMLVACRREGINPHDPQVQLPNTPLRLGIIPGEAPQGTTAYRGCTLALTSDDI</sequence>
<dbReference type="GO" id="GO:0006672">
    <property type="term" value="P:ceramide metabolic process"/>
    <property type="evidence" value="ECO:0007669"/>
    <property type="project" value="TreeGrafter"/>
</dbReference>
<proteinExistence type="predicted"/>
<dbReference type="PROSITE" id="PS50146">
    <property type="entry name" value="DAGK"/>
    <property type="match status" value="1"/>
</dbReference>
<dbReference type="SUPFAM" id="SSF111331">
    <property type="entry name" value="NAD kinase/diacylglycerol kinase-like"/>
    <property type="match status" value="1"/>
</dbReference>
<gene>
    <name evidence="2" type="primary">Cerk</name>
    <name evidence="2" type="ORF">E2C01_011626</name>
</gene>
<dbReference type="GO" id="GO:0001729">
    <property type="term" value="F:ceramide kinase activity"/>
    <property type="evidence" value="ECO:0007669"/>
    <property type="project" value="TreeGrafter"/>
</dbReference>
<dbReference type="AlphaFoldDB" id="A0A5B7DBM1"/>
<dbReference type="Pfam" id="PF00781">
    <property type="entry name" value="DAGK_cat"/>
    <property type="match status" value="1"/>
</dbReference>
<accession>A0A5B7DBM1</accession>
<evidence type="ECO:0000313" key="2">
    <source>
        <dbReference type="EMBL" id="MPC18732.1"/>
    </source>
</evidence>
<dbReference type="InterPro" id="IPR016064">
    <property type="entry name" value="NAD/diacylglycerol_kinase_sf"/>
</dbReference>
<dbReference type="GO" id="GO:0016020">
    <property type="term" value="C:membrane"/>
    <property type="evidence" value="ECO:0007669"/>
    <property type="project" value="GOC"/>
</dbReference>
<dbReference type="Gene3D" id="3.40.50.10330">
    <property type="entry name" value="Probable inorganic polyphosphate/atp-NAD kinase, domain 1"/>
    <property type="match status" value="1"/>
</dbReference>
<comment type="caution">
    <text evidence="2">The sequence shown here is derived from an EMBL/GenBank/DDBJ whole genome shotgun (WGS) entry which is preliminary data.</text>
</comment>
<keyword evidence="2" id="KW-0418">Kinase</keyword>
<keyword evidence="3" id="KW-1185">Reference proteome</keyword>
<reference evidence="2 3" key="1">
    <citation type="submission" date="2019-05" db="EMBL/GenBank/DDBJ databases">
        <title>Another draft genome of Portunus trituberculatus and its Hox gene families provides insights of decapod evolution.</title>
        <authorList>
            <person name="Jeong J.-H."/>
            <person name="Song I."/>
            <person name="Kim S."/>
            <person name="Choi T."/>
            <person name="Kim D."/>
            <person name="Ryu S."/>
            <person name="Kim W."/>
        </authorList>
    </citation>
    <scope>NUCLEOTIDE SEQUENCE [LARGE SCALE GENOMIC DNA]</scope>
    <source>
        <tissue evidence="2">Muscle</tissue>
    </source>
</reference>
<protein>
    <submittedName>
        <fullName evidence="2">Ceramide kinase</fullName>
    </submittedName>
</protein>
<keyword evidence="2" id="KW-0808">Transferase</keyword>
<dbReference type="OrthoDB" id="530923at2759"/>
<evidence type="ECO:0000313" key="3">
    <source>
        <dbReference type="Proteomes" id="UP000324222"/>
    </source>
</evidence>
<dbReference type="PANTHER" id="PTHR12358">
    <property type="entry name" value="SPHINGOSINE KINASE"/>
    <property type="match status" value="1"/>
</dbReference>
<dbReference type="InterPro" id="IPR017438">
    <property type="entry name" value="ATP-NAD_kinase_N"/>
</dbReference>
<dbReference type="InterPro" id="IPR050187">
    <property type="entry name" value="Lipid_Phosphate_FormReg"/>
</dbReference>
<dbReference type="EMBL" id="VSRR010000706">
    <property type="protein sequence ID" value="MPC18732.1"/>
    <property type="molecule type" value="Genomic_DNA"/>
</dbReference>
<organism evidence="2 3">
    <name type="scientific">Portunus trituberculatus</name>
    <name type="common">Swimming crab</name>
    <name type="synonym">Neptunus trituberculatus</name>
    <dbReference type="NCBI Taxonomy" id="210409"/>
    <lineage>
        <taxon>Eukaryota</taxon>
        <taxon>Metazoa</taxon>
        <taxon>Ecdysozoa</taxon>
        <taxon>Arthropoda</taxon>
        <taxon>Crustacea</taxon>
        <taxon>Multicrustacea</taxon>
        <taxon>Malacostraca</taxon>
        <taxon>Eumalacostraca</taxon>
        <taxon>Eucarida</taxon>
        <taxon>Decapoda</taxon>
        <taxon>Pleocyemata</taxon>
        <taxon>Brachyura</taxon>
        <taxon>Eubrachyura</taxon>
        <taxon>Portunoidea</taxon>
        <taxon>Portunidae</taxon>
        <taxon>Portuninae</taxon>
        <taxon>Portunus</taxon>
    </lineage>
</organism>
<dbReference type="InterPro" id="IPR001206">
    <property type="entry name" value="Diacylglycerol_kinase_cat_dom"/>
</dbReference>
<dbReference type="Proteomes" id="UP000324222">
    <property type="component" value="Unassembled WGS sequence"/>
</dbReference>